<accession>A0ABR7GD12</accession>
<evidence type="ECO:0000313" key="3">
    <source>
        <dbReference type="Proteomes" id="UP000643810"/>
    </source>
</evidence>
<evidence type="ECO:0000256" key="1">
    <source>
        <dbReference type="SAM" id="Phobius"/>
    </source>
</evidence>
<dbReference type="EMBL" id="JACOPG010000001">
    <property type="protein sequence ID" value="MBC5685333.1"/>
    <property type="molecule type" value="Genomic_DNA"/>
</dbReference>
<protein>
    <submittedName>
        <fullName evidence="2">PrgI family protein</fullName>
    </submittedName>
</protein>
<gene>
    <name evidence="2" type="ORF">H8R94_01665</name>
</gene>
<organism evidence="2 3">
    <name type="scientific">Roseburia lenta</name>
    <dbReference type="NCBI Taxonomy" id="2763061"/>
    <lineage>
        <taxon>Bacteria</taxon>
        <taxon>Bacillati</taxon>
        <taxon>Bacillota</taxon>
        <taxon>Clostridia</taxon>
        <taxon>Lachnospirales</taxon>
        <taxon>Lachnospiraceae</taxon>
        <taxon>Roseburia</taxon>
    </lineage>
</organism>
<keyword evidence="3" id="KW-1185">Reference proteome</keyword>
<reference evidence="2 3" key="1">
    <citation type="submission" date="2020-08" db="EMBL/GenBank/DDBJ databases">
        <title>Genome public.</title>
        <authorList>
            <person name="Liu C."/>
            <person name="Sun Q."/>
        </authorList>
    </citation>
    <scope>NUCLEOTIDE SEQUENCE [LARGE SCALE GENOMIC DNA]</scope>
    <source>
        <strain evidence="2 3">NSJ-9</strain>
    </source>
</reference>
<keyword evidence="1" id="KW-0472">Membrane</keyword>
<keyword evidence="1" id="KW-0812">Transmembrane</keyword>
<dbReference type="RefSeq" id="WP_186853678.1">
    <property type="nucleotide sequence ID" value="NZ_JACOPG010000001.1"/>
</dbReference>
<keyword evidence="1" id="KW-1133">Transmembrane helix</keyword>
<proteinExistence type="predicted"/>
<feature type="transmembrane region" description="Helical" evidence="1">
    <location>
        <begin position="55"/>
        <end position="73"/>
    </location>
</feature>
<feature type="transmembrane region" description="Helical" evidence="1">
    <location>
        <begin position="21"/>
        <end position="43"/>
    </location>
</feature>
<dbReference type="Proteomes" id="UP000643810">
    <property type="component" value="Unassembled WGS sequence"/>
</dbReference>
<comment type="caution">
    <text evidence="2">The sequence shown here is derived from an EMBL/GenBank/DDBJ whole genome shotgun (WGS) entry which is preliminary data.</text>
</comment>
<name>A0ABR7GD12_9FIRM</name>
<sequence length="129" mass="15162">MKLKLNKDFLHEYKNDAWKGFSIPEIVSICTALACNLGCTYLLWKYLHIAPDKAVYLGIPIMIPPLAMGFVKFQDNLTVIAYAKAIYDTYMCRDLCFAGEQYEKKRIFFLQHHEERADRRHKRKGGKRR</sequence>
<evidence type="ECO:0000313" key="2">
    <source>
        <dbReference type="EMBL" id="MBC5685333.1"/>
    </source>
</evidence>